<dbReference type="AlphaFoldDB" id="A0A6G6GL62"/>
<feature type="signal peptide" evidence="1">
    <location>
        <begin position="1"/>
        <end position="20"/>
    </location>
</feature>
<feature type="chain" id="PRO_5026250084" description="Glutaredoxin" evidence="1">
    <location>
        <begin position="21"/>
        <end position="204"/>
    </location>
</feature>
<evidence type="ECO:0000313" key="3">
    <source>
        <dbReference type="Proteomes" id="UP000505306"/>
    </source>
</evidence>
<evidence type="ECO:0008006" key="4">
    <source>
        <dbReference type="Google" id="ProtNLM"/>
    </source>
</evidence>
<reference evidence="2 3" key="1">
    <citation type="submission" date="2020-02" db="EMBL/GenBank/DDBJ databases">
        <title>Complete genome sequence of Flavobacteriaceae bacterium.</title>
        <authorList>
            <person name="Kim S.-J."/>
            <person name="Kim Y.-S."/>
            <person name="Kim K.-H."/>
        </authorList>
    </citation>
    <scope>NUCLEOTIDE SEQUENCE [LARGE SCALE GENOMIC DNA]</scope>
    <source>
        <strain evidence="2 3">RR4-40</strain>
    </source>
</reference>
<accession>A0A6G6GL62</accession>
<evidence type="ECO:0000313" key="2">
    <source>
        <dbReference type="EMBL" id="QIE58431.1"/>
    </source>
</evidence>
<gene>
    <name evidence="2" type="ORF">G5B37_02280</name>
</gene>
<dbReference type="KEGG" id="mgel:G5B37_02280"/>
<evidence type="ECO:0000256" key="1">
    <source>
        <dbReference type="SAM" id="SignalP"/>
    </source>
</evidence>
<dbReference type="Proteomes" id="UP000505306">
    <property type="component" value="Chromosome"/>
</dbReference>
<dbReference type="RefSeq" id="WP_164678437.1">
    <property type="nucleotide sequence ID" value="NZ_CP049057.1"/>
</dbReference>
<sequence length="204" mass="23211">MQKRIVPIIIFALLALQAVAQKHSIEIEEEKTKNRINFYAINENLIDLDVVVTVTGTGFKQRGGAERPIRVPATSRVKVKSVIIERGKYPIYEYTVSTNDSLSRRVLRPEFEKIKIDPPAPILLYSTNNCMRCDTLTKSLAVSPYRFKTMHLPEKPEVAKVIKRALPSLDTISAPIFSLGGALYTDILTYDELIERLYEKKDEE</sequence>
<name>A0A6G6GL62_9FLAO</name>
<dbReference type="EMBL" id="CP049057">
    <property type="protein sequence ID" value="QIE58431.1"/>
    <property type="molecule type" value="Genomic_DNA"/>
</dbReference>
<organism evidence="2 3">
    <name type="scientific">Rasiella rasia</name>
    <dbReference type="NCBI Taxonomy" id="2744027"/>
    <lineage>
        <taxon>Bacteria</taxon>
        <taxon>Pseudomonadati</taxon>
        <taxon>Bacteroidota</taxon>
        <taxon>Flavobacteriia</taxon>
        <taxon>Flavobacteriales</taxon>
        <taxon>Flavobacteriaceae</taxon>
        <taxon>Rasiella</taxon>
    </lineage>
</organism>
<protein>
    <recommendedName>
        <fullName evidence="4">Glutaredoxin</fullName>
    </recommendedName>
</protein>
<keyword evidence="1" id="KW-0732">Signal</keyword>
<proteinExistence type="predicted"/>
<keyword evidence="3" id="KW-1185">Reference proteome</keyword>